<sequence length="332" mass="35985">MNFDRLSPTRAGELWMAENIKAIRSMRRFPYMLRGVAQGATPSDVKNFLSRVGVVKEMSYCFFEFEKEEDGERAMKELQNELFMGYRVTVHLANSDPKTPDQMRLMYEKREEIGVIAAREEGVLMTATIIAGGGATAAISAGARVAVGAEVSEEGEGGLARGVDTRKEQHRRSRKRKEEADEAPASVKDQKPQEEEARREGAAVGDVSSKENEKRIDAEHVAASSRVSEGEGMTSASESEEGESRENSQCSAESDSQSEAGMSDESDAEGQQETRAAVGVETVSDSSTSETSPGIIVVEKSSDSSKIKQKKSSCAMATGSKSSKKSSRKPKS</sequence>
<evidence type="ECO:0000256" key="2">
    <source>
        <dbReference type="SAM" id="MobiDB-lite"/>
    </source>
</evidence>
<dbReference type="InterPro" id="IPR012677">
    <property type="entry name" value="Nucleotide-bd_a/b_plait_sf"/>
</dbReference>
<feature type="compositionally biased region" description="Basic and acidic residues" evidence="2">
    <location>
        <begin position="208"/>
        <end position="220"/>
    </location>
</feature>
<dbReference type="VEuPathDB" id="ToxoDB:cyc_00399"/>
<dbReference type="Proteomes" id="UP000095192">
    <property type="component" value="Unassembled WGS sequence"/>
</dbReference>
<feature type="domain" description="RRM" evidence="3">
    <location>
        <begin position="29"/>
        <end position="95"/>
    </location>
</feature>
<name>A0A1D3D9C2_9EIME</name>
<dbReference type="Gene3D" id="3.30.70.330">
    <property type="match status" value="1"/>
</dbReference>
<evidence type="ECO:0000256" key="1">
    <source>
        <dbReference type="PROSITE-ProRule" id="PRU00176"/>
    </source>
</evidence>
<protein>
    <recommendedName>
        <fullName evidence="3">RRM domain-containing protein</fullName>
    </recommendedName>
</protein>
<keyword evidence="1" id="KW-0694">RNA-binding</keyword>
<dbReference type="AlphaFoldDB" id="A0A1D3D9C2"/>
<gene>
    <name evidence="4" type="ORF">cyc_00399</name>
</gene>
<evidence type="ECO:0000313" key="5">
    <source>
        <dbReference type="Proteomes" id="UP000095192"/>
    </source>
</evidence>
<dbReference type="CDD" id="cd00590">
    <property type="entry name" value="RRM_SF"/>
    <property type="match status" value="1"/>
</dbReference>
<proteinExistence type="predicted"/>
<dbReference type="SUPFAM" id="SSF54928">
    <property type="entry name" value="RNA-binding domain, RBD"/>
    <property type="match status" value="1"/>
</dbReference>
<dbReference type="EMBL" id="JROU02000200">
    <property type="protein sequence ID" value="OEH80051.1"/>
    <property type="molecule type" value="Genomic_DNA"/>
</dbReference>
<feature type="compositionally biased region" description="Polar residues" evidence="2">
    <location>
        <begin position="249"/>
        <end position="260"/>
    </location>
</feature>
<feature type="compositionally biased region" description="Basic and acidic residues" evidence="2">
    <location>
        <begin position="188"/>
        <end position="201"/>
    </location>
</feature>
<dbReference type="InParanoid" id="A0A1D3D9C2"/>
<dbReference type="InterPro" id="IPR035979">
    <property type="entry name" value="RBD_domain_sf"/>
</dbReference>
<comment type="caution">
    <text evidence="4">The sequence shown here is derived from an EMBL/GenBank/DDBJ whole genome shotgun (WGS) entry which is preliminary data.</text>
</comment>
<feature type="compositionally biased region" description="Low complexity" evidence="2">
    <location>
        <begin position="280"/>
        <end position="292"/>
    </location>
</feature>
<feature type="region of interest" description="Disordered" evidence="2">
    <location>
        <begin position="150"/>
        <end position="332"/>
    </location>
</feature>
<keyword evidence="5" id="KW-1185">Reference proteome</keyword>
<evidence type="ECO:0000313" key="4">
    <source>
        <dbReference type="EMBL" id="OEH80051.1"/>
    </source>
</evidence>
<feature type="compositionally biased region" description="Basic residues" evidence="2">
    <location>
        <begin position="322"/>
        <end position="332"/>
    </location>
</feature>
<organism evidence="4 5">
    <name type="scientific">Cyclospora cayetanensis</name>
    <dbReference type="NCBI Taxonomy" id="88456"/>
    <lineage>
        <taxon>Eukaryota</taxon>
        <taxon>Sar</taxon>
        <taxon>Alveolata</taxon>
        <taxon>Apicomplexa</taxon>
        <taxon>Conoidasida</taxon>
        <taxon>Coccidia</taxon>
        <taxon>Eucoccidiorida</taxon>
        <taxon>Eimeriorina</taxon>
        <taxon>Eimeriidae</taxon>
        <taxon>Cyclospora</taxon>
    </lineage>
</organism>
<dbReference type="GO" id="GO:0003723">
    <property type="term" value="F:RNA binding"/>
    <property type="evidence" value="ECO:0007669"/>
    <property type="project" value="UniProtKB-UniRule"/>
</dbReference>
<dbReference type="InterPro" id="IPR000504">
    <property type="entry name" value="RRM_dom"/>
</dbReference>
<accession>A0A1D3D9C2</accession>
<dbReference type="PROSITE" id="PS50102">
    <property type="entry name" value="RRM"/>
    <property type="match status" value="1"/>
</dbReference>
<evidence type="ECO:0000259" key="3">
    <source>
        <dbReference type="PROSITE" id="PS50102"/>
    </source>
</evidence>
<reference evidence="4 5" key="1">
    <citation type="journal article" date="2016" name="BMC Genomics">
        <title>Comparative genomics reveals Cyclospora cayetanensis possesses coccidia-like metabolism and invasion components but unique surface antigens.</title>
        <authorList>
            <person name="Liu S."/>
            <person name="Wang L."/>
            <person name="Zheng H."/>
            <person name="Xu Z."/>
            <person name="Roellig D.M."/>
            <person name="Li N."/>
            <person name="Frace M.A."/>
            <person name="Tang K."/>
            <person name="Arrowood M.J."/>
            <person name="Moss D.M."/>
            <person name="Zhang L."/>
            <person name="Feng Y."/>
            <person name="Xiao L."/>
        </authorList>
    </citation>
    <scope>NUCLEOTIDE SEQUENCE [LARGE SCALE GENOMIC DNA]</scope>
    <source>
        <strain evidence="4 5">CHN_HEN01</strain>
    </source>
</reference>